<accession>A0A830HVD9</accession>
<feature type="compositionally biased region" description="Basic and acidic residues" evidence="1">
    <location>
        <begin position="57"/>
        <end position="67"/>
    </location>
</feature>
<dbReference type="EMBL" id="BNJQ01000033">
    <property type="protein sequence ID" value="GHP11184.1"/>
    <property type="molecule type" value="Genomic_DNA"/>
</dbReference>
<dbReference type="PANTHER" id="PTHR23132:SF0">
    <property type="entry name" value="D-ALANINE-D-ALANINE LIGASE FAMILY"/>
    <property type="match status" value="1"/>
</dbReference>
<organism evidence="3 4">
    <name type="scientific">Pycnococcus provasolii</name>
    <dbReference type="NCBI Taxonomy" id="41880"/>
    <lineage>
        <taxon>Eukaryota</taxon>
        <taxon>Viridiplantae</taxon>
        <taxon>Chlorophyta</taxon>
        <taxon>Pseudoscourfieldiophyceae</taxon>
        <taxon>Pseudoscourfieldiales</taxon>
        <taxon>Pycnococcaceae</taxon>
        <taxon>Pycnococcus</taxon>
    </lineage>
</organism>
<feature type="domain" description="D-alanine--D-alanine ligase N-terminal" evidence="2">
    <location>
        <begin position="74"/>
        <end position="188"/>
    </location>
</feature>
<keyword evidence="4" id="KW-1185">Reference proteome</keyword>
<feature type="region of interest" description="Disordered" evidence="1">
    <location>
        <begin position="32"/>
        <end position="67"/>
    </location>
</feature>
<name>A0A830HVD9_9CHLO</name>
<dbReference type="Gene3D" id="3.40.50.20">
    <property type="match status" value="1"/>
</dbReference>
<dbReference type="SUPFAM" id="SSF52440">
    <property type="entry name" value="PreATP-grasp domain"/>
    <property type="match status" value="1"/>
</dbReference>
<dbReference type="PANTHER" id="PTHR23132">
    <property type="entry name" value="D-ALANINE--D-ALANINE LIGASE"/>
    <property type="match status" value="1"/>
</dbReference>
<dbReference type="Pfam" id="PF01820">
    <property type="entry name" value="Dala_Dala_lig_N"/>
    <property type="match status" value="1"/>
</dbReference>
<gene>
    <name evidence="3" type="ORF">PPROV_000991400</name>
</gene>
<dbReference type="PROSITE" id="PS00843">
    <property type="entry name" value="DALA_DALA_LIGASE_1"/>
    <property type="match status" value="1"/>
</dbReference>
<proteinExistence type="predicted"/>
<dbReference type="AlphaFoldDB" id="A0A830HVD9"/>
<dbReference type="InterPro" id="IPR011127">
    <property type="entry name" value="Dala_Dala_lig_N"/>
</dbReference>
<dbReference type="InterPro" id="IPR016185">
    <property type="entry name" value="PreATP-grasp_dom_sf"/>
</dbReference>
<sequence length="240" mass="25254">MAEIRGTVRPACTPTPRALLLGAACARAHTRGQSSRVRAAARKTPKAANASGSDSRPGVHDNNTKDVTEPPVARVAIICGGPSEERGISLNSARSLLDHLGGERVQARAFYVDRGLSCFALGNADLYSNTPSDFDYKLDPNAQFDSLQAFAQHIADTCDVAFPAIHGPFGEDGKLQAVLESVGVPFVGTGADAASNAFDKGRCAATLAKKGFPVVPSVVLNREIDGYLFKTPTRPGFDSL</sequence>
<protein>
    <recommendedName>
        <fullName evidence="2">D-alanine--D-alanine ligase N-terminal domain-containing protein</fullName>
    </recommendedName>
</protein>
<dbReference type="GO" id="GO:0008716">
    <property type="term" value="F:D-alanine-D-alanine ligase activity"/>
    <property type="evidence" value="ECO:0007669"/>
    <property type="project" value="TreeGrafter"/>
</dbReference>
<evidence type="ECO:0000256" key="1">
    <source>
        <dbReference type="SAM" id="MobiDB-lite"/>
    </source>
</evidence>
<dbReference type="Proteomes" id="UP000660262">
    <property type="component" value="Unassembled WGS sequence"/>
</dbReference>
<dbReference type="OrthoDB" id="511314at2759"/>
<reference evidence="3" key="1">
    <citation type="submission" date="2020-10" db="EMBL/GenBank/DDBJ databases">
        <title>Unveiling of a novel bifunctional photoreceptor, Dualchrome1, isolated from a cosmopolitan green alga.</title>
        <authorList>
            <person name="Suzuki S."/>
            <person name="Kawachi M."/>
        </authorList>
    </citation>
    <scope>NUCLEOTIDE SEQUENCE</scope>
    <source>
        <strain evidence="3">NIES 2893</strain>
    </source>
</reference>
<evidence type="ECO:0000313" key="3">
    <source>
        <dbReference type="EMBL" id="GHP11184.1"/>
    </source>
</evidence>
<dbReference type="InterPro" id="IPR000291">
    <property type="entry name" value="D-Ala_lig_Van_CS"/>
</dbReference>
<evidence type="ECO:0000313" key="4">
    <source>
        <dbReference type="Proteomes" id="UP000660262"/>
    </source>
</evidence>
<comment type="caution">
    <text evidence="3">The sequence shown here is derived from an EMBL/GenBank/DDBJ whole genome shotgun (WGS) entry which is preliminary data.</text>
</comment>
<evidence type="ECO:0000259" key="2">
    <source>
        <dbReference type="Pfam" id="PF01820"/>
    </source>
</evidence>